<dbReference type="OrthoDB" id="1489647at2"/>
<evidence type="ECO:0000313" key="3">
    <source>
        <dbReference type="Proteomes" id="UP000237640"/>
    </source>
</evidence>
<keyword evidence="3" id="KW-1185">Reference proteome</keyword>
<feature type="region of interest" description="Disordered" evidence="1">
    <location>
        <begin position="210"/>
        <end position="234"/>
    </location>
</feature>
<organism evidence="2 3">
    <name type="scientific">Flagellimonas meridianipacifica</name>
    <dbReference type="NCBI Taxonomy" id="1080225"/>
    <lineage>
        <taxon>Bacteria</taxon>
        <taxon>Pseudomonadati</taxon>
        <taxon>Bacteroidota</taxon>
        <taxon>Flavobacteriia</taxon>
        <taxon>Flavobacteriales</taxon>
        <taxon>Flavobacteriaceae</taxon>
        <taxon>Flagellimonas</taxon>
    </lineage>
</organism>
<evidence type="ECO:0000313" key="2">
    <source>
        <dbReference type="EMBL" id="PRX57422.1"/>
    </source>
</evidence>
<gene>
    <name evidence="2" type="ORF">CLV81_1426</name>
</gene>
<evidence type="ECO:0000256" key="1">
    <source>
        <dbReference type="SAM" id="MobiDB-lite"/>
    </source>
</evidence>
<protein>
    <submittedName>
        <fullName evidence="2">Uncharacterized protein</fullName>
    </submittedName>
</protein>
<proteinExistence type="predicted"/>
<dbReference type="AlphaFoldDB" id="A0A2T0MIK9"/>
<dbReference type="EMBL" id="PVYX01000001">
    <property type="protein sequence ID" value="PRX57422.1"/>
    <property type="molecule type" value="Genomic_DNA"/>
</dbReference>
<comment type="caution">
    <text evidence="2">The sequence shown here is derived from an EMBL/GenBank/DDBJ whole genome shotgun (WGS) entry which is preliminary data.</text>
</comment>
<accession>A0A2T0MIK9</accession>
<sequence>MKKLNLLTLSIVFMLMHSCQKEEPSINVVADNPKTYVEDTGKKMVLGKKLENPYSVTNMRRALIKLQEVSPGLDKKYKGLTFKDSTDIQTTDVYVKFWIEDDEQQKLLLADSLNLSNTPMDMEILEEGDYLPAEDTVNVESKWAYTSVPVDYKFHPEVKYEKIEDLFLPEPAHIEEEEEDEEETTTVGGKTKVSKQFLFDLEDEALRLTGNYETPEDDQYNNSPTERRKRRPQGYVKVKNTVTGRMDPVVGVKIKTRRWFKWAKGWTNSQGYYSVNRRYRRPVRYTVVFKNTRGFKVWRSVVTISSARYRAGRRSNKGHNMNFYTNNRAWSWATVNNATVKYLNYCTKFGVGKPHSNLRIVALGGTGPSAAPMLRRVWGIYGFTSRSKVKNFLAKANGISISLNTLAHMLKFIQPDLIIRAGASKGTGRVFETTFHELAHASHFKKVGSSYWIKYINYIITYGTFNSGRRPYGDGHGHNHGVCALGEAWAYHLGYDFTIKEFGINQAPFPLNSFENFDPLKKPNNLNIDRYRNNSGWTGWIPGGIIQDITDNKRDLVRLGYYDDVSGYSIKNVYDALDSGIESPQKFRDRLLIENGNRDANDLKKLFEAYYWK</sequence>
<name>A0A2T0MIK9_9FLAO</name>
<dbReference type="Proteomes" id="UP000237640">
    <property type="component" value="Unassembled WGS sequence"/>
</dbReference>
<reference evidence="2 3" key="1">
    <citation type="submission" date="2018-03" db="EMBL/GenBank/DDBJ databases">
        <title>Genomic Encyclopedia of Archaeal and Bacterial Type Strains, Phase II (KMG-II): from individual species to whole genera.</title>
        <authorList>
            <person name="Goeker M."/>
        </authorList>
    </citation>
    <scope>NUCLEOTIDE SEQUENCE [LARGE SCALE GENOMIC DNA]</scope>
    <source>
        <strain evidence="2 3">DSM 25027</strain>
    </source>
</reference>
<dbReference type="RefSeq" id="WP_146129847.1">
    <property type="nucleotide sequence ID" value="NZ_PVYX01000001.1"/>
</dbReference>